<comment type="caution">
    <text evidence="3">The sequence shown here is derived from an EMBL/GenBank/DDBJ whole genome shotgun (WGS) entry which is preliminary data.</text>
</comment>
<dbReference type="EMBL" id="MU070047">
    <property type="protein sequence ID" value="KAF5830393.1"/>
    <property type="molecule type" value="Genomic_DNA"/>
</dbReference>
<organism evidence="3 4">
    <name type="scientific">Dunaliella salina</name>
    <name type="common">Green alga</name>
    <name type="synonym">Protococcus salinus</name>
    <dbReference type="NCBI Taxonomy" id="3046"/>
    <lineage>
        <taxon>Eukaryota</taxon>
        <taxon>Viridiplantae</taxon>
        <taxon>Chlorophyta</taxon>
        <taxon>core chlorophytes</taxon>
        <taxon>Chlorophyceae</taxon>
        <taxon>CS clade</taxon>
        <taxon>Chlamydomonadales</taxon>
        <taxon>Dunaliellaceae</taxon>
        <taxon>Dunaliella</taxon>
    </lineage>
</organism>
<evidence type="ECO:0000313" key="3">
    <source>
        <dbReference type="EMBL" id="KAF5830393.1"/>
    </source>
</evidence>
<sequence>MMAWSLVFPMTWLSGVWGHWANILKDLFGPGGPLTNTEGMTKYKGQTAVTMSHNLPSALWSFLIIIQLSSSIRKTYPRIHRLCGYLHVAVSVVLMAGVVIMQTRKMYFIMHPAVAWLYMSQAMWFLFSLAYAVLAARARLYRAHRAWMLRHIASGIWVAVQRIGMALVFPLLENMPAIGPLTDQHGKIFFGGATVVAFVGVVLFCEVYLWWGLRKQMKLA</sequence>
<feature type="signal peptide" evidence="2">
    <location>
        <begin position="1"/>
        <end position="18"/>
    </location>
</feature>
<evidence type="ECO:0000313" key="4">
    <source>
        <dbReference type="Proteomes" id="UP000815325"/>
    </source>
</evidence>
<evidence type="ECO:0008006" key="5">
    <source>
        <dbReference type="Google" id="ProtNLM"/>
    </source>
</evidence>
<protein>
    <recommendedName>
        <fullName evidence="5">Cytochrome b561 domain-containing protein</fullName>
    </recommendedName>
</protein>
<gene>
    <name evidence="3" type="ORF">DUNSADRAFT_14657</name>
</gene>
<feature type="transmembrane region" description="Helical" evidence="1">
    <location>
        <begin position="148"/>
        <end position="168"/>
    </location>
</feature>
<keyword evidence="2" id="KW-0732">Signal</keyword>
<proteinExistence type="predicted"/>
<accession>A0ABQ7G706</accession>
<keyword evidence="1" id="KW-1133">Transmembrane helix</keyword>
<feature type="transmembrane region" description="Helical" evidence="1">
    <location>
        <begin position="188"/>
        <end position="211"/>
    </location>
</feature>
<feature type="transmembrane region" description="Helical" evidence="1">
    <location>
        <begin position="84"/>
        <end position="103"/>
    </location>
</feature>
<keyword evidence="1" id="KW-0812">Transmembrane</keyword>
<feature type="transmembrane region" description="Helical" evidence="1">
    <location>
        <begin position="55"/>
        <end position="72"/>
    </location>
</feature>
<feature type="chain" id="PRO_5045277832" description="Cytochrome b561 domain-containing protein" evidence="2">
    <location>
        <begin position="19"/>
        <end position="220"/>
    </location>
</feature>
<evidence type="ECO:0000256" key="1">
    <source>
        <dbReference type="SAM" id="Phobius"/>
    </source>
</evidence>
<reference evidence="3" key="1">
    <citation type="submission" date="2017-08" db="EMBL/GenBank/DDBJ databases">
        <authorList>
            <person name="Polle J.E."/>
            <person name="Barry K."/>
            <person name="Cushman J."/>
            <person name="Schmutz J."/>
            <person name="Tran D."/>
            <person name="Hathwaick L.T."/>
            <person name="Yim W.C."/>
            <person name="Jenkins J."/>
            <person name="Mckie-Krisberg Z.M."/>
            <person name="Prochnik S."/>
            <person name="Lindquist E."/>
            <person name="Dockter R.B."/>
            <person name="Adam C."/>
            <person name="Molina H."/>
            <person name="Bunkerborg J."/>
            <person name="Jin E."/>
            <person name="Buchheim M."/>
            <person name="Magnuson J."/>
        </authorList>
    </citation>
    <scope>NUCLEOTIDE SEQUENCE</scope>
    <source>
        <strain evidence="3">CCAP 19/18</strain>
    </source>
</reference>
<dbReference type="Proteomes" id="UP000815325">
    <property type="component" value="Unassembled WGS sequence"/>
</dbReference>
<feature type="transmembrane region" description="Helical" evidence="1">
    <location>
        <begin position="115"/>
        <end position="136"/>
    </location>
</feature>
<keyword evidence="4" id="KW-1185">Reference proteome</keyword>
<name>A0ABQ7G706_DUNSA</name>
<evidence type="ECO:0000256" key="2">
    <source>
        <dbReference type="SAM" id="SignalP"/>
    </source>
</evidence>
<keyword evidence="1" id="KW-0472">Membrane</keyword>